<sequence length="45" mass="4944">MTVHVVAVLVVMDVDLVEEEVVEQFLLVRLGSFVEAVAASSELDR</sequence>
<evidence type="ECO:0000313" key="2">
    <source>
        <dbReference type="Proteomes" id="UP001225598"/>
    </source>
</evidence>
<keyword evidence="2" id="KW-1185">Reference proteome</keyword>
<reference evidence="1 2" key="1">
    <citation type="submission" date="2023-05" db="EMBL/GenBank/DDBJ databases">
        <title>Corynebacterium suedekumii sp. nov. and Corynebacterium breve sp. nov. isolated from raw cow's milk.</title>
        <authorList>
            <person name="Baer M.K."/>
            <person name="Mehl L."/>
            <person name="Hellmuth R."/>
            <person name="Marke G."/>
            <person name="Lipski A."/>
        </authorList>
    </citation>
    <scope>NUCLEOTIDE SEQUENCE [LARGE SCALE GENOMIC DNA]</scope>
    <source>
        <strain evidence="1 2">R4</strain>
    </source>
</reference>
<dbReference type="RefSeq" id="WP_284826411.1">
    <property type="nucleotide sequence ID" value="NZ_CP126969.1"/>
</dbReference>
<dbReference type="Proteomes" id="UP001225598">
    <property type="component" value="Chromosome"/>
</dbReference>
<accession>A0ABY8VGR3</accession>
<gene>
    <name evidence="1" type="ORF">QP027_04745</name>
</gene>
<organism evidence="1 2">
    <name type="scientific">Corynebacterium breve</name>
    <dbReference type="NCBI Taxonomy" id="3049799"/>
    <lineage>
        <taxon>Bacteria</taxon>
        <taxon>Bacillati</taxon>
        <taxon>Actinomycetota</taxon>
        <taxon>Actinomycetes</taxon>
        <taxon>Mycobacteriales</taxon>
        <taxon>Corynebacteriaceae</taxon>
        <taxon>Corynebacterium</taxon>
    </lineage>
</organism>
<name>A0ABY8VGR3_9CORY</name>
<evidence type="ECO:0000313" key="1">
    <source>
        <dbReference type="EMBL" id="WIM68698.1"/>
    </source>
</evidence>
<proteinExistence type="predicted"/>
<protein>
    <submittedName>
        <fullName evidence="1">Uncharacterized protein</fullName>
    </submittedName>
</protein>
<dbReference type="EMBL" id="CP126969">
    <property type="protein sequence ID" value="WIM68698.1"/>
    <property type="molecule type" value="Genomic_DNA"/>
</dbReference>